<evidence type="ECO:0000256" key="1">
    <source>
        <dbReference type="ARBA" id="ARBA00010211"/>
    </source>
</evidence>
<evidence type="ECO:0000256" key="4">
    <source>
        <dbReference type="ARBA" id="ARBA00032305"/>
    </source>
</evidence>
<comment type="catalytic activity">
    <reaction evidence="13">
        <text>oxaloacetate + H(+) = pyruvate + CO2</text>
        <dbReference type="Rhea" id="RHEA:15641"/>
        <dbReference type="ChEBI" id="CHEBI:15361"/>
        <dbReference type="ChEBI" id="CHEBI:15378"/>
        <dbReference type="ChEBI" id="CHEBI:16452"/>
        <dbReference type="ChEBI" id="CHEBI:16526"/>
        <dbReference type="EC" id="4.1.1.112"/>
    </reaction>
</comment>
<gene>
    <name evidence="16" type="ORF">PoB_004661800</name>
</gene>
<dbReference type="GO" id="GO:0005739">
    <property type="term" value="C:mitochondrion"/>
    <property type="evidence" value="ECO:0007669"/>
    <property type="project" value="TreeGrafter"/>
</dbReference>
<sequence length="296" mass="32558">MVKLKGKPKFCFSTLQREVTLVKYSATSVKGYASAWDSVTHYGHTLCLDSELNCGLEISSTNVKELVEMVEFQPYATCPLEMMSKIVQFKEVGKKIVCVGRNYREHAAELNNPVPSKPMLFLKPTSAYISEGETIKIPKGCSDLNHEVELGIVIGTTARDVPQADAMNYVGGYALGLDMTARDWQAEAKSKGHPWSVAKGFDTSCPISKFIEKEKIPNPNNLDIWLKVNGEMRQSGNTKDMIFPIEHLISFASQCFTLEPGDLLLTGTPSGVSKLNSGDVIQAGLADIIQIQFSVK</sequence>
<keyword evidence="3" id="KW-0479">Metal-binding</keyword>
<reference evidence="16 17" key="1">
    <citation type="journal article" date="2021" name="Elife">
        <title>Chloroplast acquisition without the gene transfer in kleptoplastic sea slugs, Plakobranchus ocellatus.</title>
        <authorList>
            <person name="Maeda T."/>
            <person name="Takahashi S."/>
            <person name="Yoshida T."/>
            <person name="Shimamura S."/>
            <person name="Takaki Y."/>
            <person name="Nagai Y."/>
            <person name="Toyoda A."/>
            <person name="Suzuki Y."/>
            <person name="Arimoto A."/>
            <person name="Ishii H."/>
            <person name="Satoh N."/>
            <person name="Nishiyama T."/>
            <person name="Hasebe M."/>
            <person name="Maruyama T."/>
            <person name="Minagawa J."/>
            <person name="Obokata J."/>
            <person name="Shigenobu S."/>
        </authorList>
    </citation>
    <scope>NUCLEOTIDE SEQUENCE [LARGE SCALE GENOMIC DNA]</scope>
</reference>
<evidence type="ECO:0000256" key="14">
    <source>
        <dbReference type="ARBA" id="ARBA00048846"/>
    </source>
</evidence>
<comment type="catalytic activity">
    <reaction evidence="14">
        <text>acetylpyruvate + H2O = acetate + pyruvate + H(+)</text>
        <dbReference type="Rhea" id="RHEA:16097"/>
        <dbReference type="ChEBI" id="CHEBI:15360"/>
        <dbReference type="ChEBI" id="CHEBI:15361"/>
        <dbReference type="ChEBI" id="CHEBI:15377"/>
        <dbReference type="ChEBI" id="CHEBI:15378"/>
        <dbReference type="ChEBI" id="CHEBI:30089"/>
    </reaction>
</comment>
<evidence type="ECO:0000256" key="7">
    <source>
        <dbReference type="ARBA" id="ARBA00044830"/>
    </source>
</evidence>
<comment type="catalytic activity">
    <reaction evidence="11">
        <text>a 3-acylpyruvate + H2O = a carboxylate + pyruvate + H(+)</text>
        <dbReference type="Rhea" id="RHEA:19009"/>
        <dbReference type="ChEBI" id="CHEBI:15361"/>
        <dbReference type="ChEBI" id="CHEBI:15377"/>
        <dbReference type="ChEBI" id="CHEBI:15378"/>
        <dbReference type="ChEBI" id="CHEBI:29067"/>
        <dbReference type="ChEBI" id="CHEBI:57278"/>
        <dbReference type="EC" id="3.7.1.5"/>
    </reaction>
</comment>
<evidence type="ECO:0000256" key="10">
    <source>
        <dbReference type="ARBA" id="ARBA00044980"/>
    </source>
</evidence>
<keyword evidence="17" id="KW-1185">Reference proteome</keyword>
<dbReference type="AlphaFoldDB" id="A0AAV4BMT6"/>
<dbReference type="EMBL" id="BLXT01005153">
    <property type="protein sequence ID" value="GFO20113.1"/>
    <property type="molecule type" value="Genomic_DNA"/>
</dbReference>
<evidence type="ECO:0000256" key="6">
    <source>
        <dbReference type="ARBA" id="ARBA00042340"/>
    </source>
</evidence>
<dbReference type="EC" id="4.1.1.112" evidence="2"/>
<evidence type="ECO:0000313" key="17">
    <source>
        <dbReference type="Proteomes" id="UP000735302"/>
    </source>
</evidence>
<evidence type="ECO:0000256" key="8">
    <source>
        <dbReference type="ARBA" id="ARBA00044911"/>
    </source>
</evidence>
<comment type="catalytic activity">
    <reaction evidence="12">
        <text>3-fumarylpyruvate + H2O = fumarate + pyruvate + H(+)</text>
        <dbReference type="Rhea" id="RHEA:26168"/>
        <dbReference type="ChEBI" id="CHEBI:15361"/>
        <dbReference type="ChEBI" id="CHEBI:15377"/>
        <dbReference type="ChEBI" id="CHEBI:15378"/>
        <dbReference type="ChEBI" id="CHEBI:16854"/>
        <dbReference type="ChEBI" id="CHEBI:29806"/>
    </reaction>
</comment>
<dbReference type="GO" id="GO:0046872">
    <property type="term" value="F:metal ion binding"/>
    <property type="evidence" value="ECO:0007669"/>
    <property type="project" value="UniProtKB-KW"/>
</dbReference>
<evidence type="ECO:0000256" key="2">
    <source>
        <dbReference type="ARBA" id="ARBA00012947"/>
    </source>
</evidence>
<dbReference type="EC" id="5.3.2.2" evidence="9"/>
<dbReference type="InterPro" id="IPR036663">
    <property type="entry name" value="Fumarylacetoacetase_C_sf"/>
</dbReference>
<dbReference type="PANTHER" id="PTHR11820:SF7">
    <property type="entry name" value="ACYLPYRUVASE FAHD1, MITOCHONDRIAL"/>
    <property type="match status" value="1"/>
</dbReference>
<evidence type="ECO:0000313" key="16">
    <source>
        <dbReference type="EMBL" id="GFO20113.1"/>
    </source>
</evidence>
<protein>
    <recommendedName>
        <fullName evidence="10">Oxaloacetate tautomerase FAHD1, mitochondrial</fullName>
        <ecNumber evidence="5">3.7.1.5</ecNumber>
        <ecNumber evidence="2">4.1.1.112</ecNumber>
        <ecNumber evidence="9">5.3.2.2</ecNumber>
    </recommendedName>
    <alternativeName>
        <fullName evidence="7">Acylpyruvase FAHD1</fullName>
    </alternativeName>
    <alternativeName>
        <fullName evidence="6">Fumarylacetoacetate hydrolase domain-containing protein 1</fullName>
    </alternativeName>
    <alternativeName>
        <fullName evidence="4">Oxaloacetate decarboxylase</fullName>
    </alternativeName>
</protein>
<dbReference type="SUPFAM" id="SSF56529">
    <property type="entry name" value="FAH"/>
    <property type="match status" value="1"/>
</dbReference>
<dbReference type="FunFam" id="3.90.850.10:FF:000003">
    <property type="entry name" value="Fumarylacetoacetate hydrolase domain-containing 1"/>
    <property type="match status" value="1"/>
</dbReference>
<dbReference type="GO" id="GO:0018773">
    <property type="term" value="F:acetylpyruvate hydrolase activity"/>
    <property type="evidence" value="ECO:0007669"/>
    <property type="project" value="TreeGrafter"/>
</dbReference>
<accession>A0AAV4BMT6</accession>
<evidence type="ECO:0000256" key="9">
    <source>
        <dbReference type="ARBA" id="ARBA00044973"/>
    </source>
</evidence>
<organism evidence="16 17">
    <name type="scientific">Plakobranchus ocellatus</name>
    <dbReference type="NCBI Taxonomy" id="259542"/>
    <lineage>
        <taxon>Eukaryota</taxon>
        <taxon>Metazoa</taxon>
        <taxon>Spiralia</taxon>
        <taxon>Lophotrochozoa</taxon>
        <taxon>Mollusca</taxon>
        <taxon>Gastropoda</taxon>
        <taxon>Heterobranchia</taxon>
        <taxon>Euthyneura</taxon>
        <taxon>Panpulmonata</taxon>
        <taxon>Sacoglossa</taxon>
        <taxon>Placobranchoidea</taxon>
        <taxon>Plakobranchidae</taxon>
        <taxon>Plakobranchus</taxon>
    </lineage>
</organism>
<dbReference type="Gene3D" id="3.90.850.10">
    <property type="entry name" value="Fumarylacetoacetase-like, C-terminal domain"/>
    <property type="match status" value="1"/>
</dbReference>
<dbReference type="GO" id="GO:0019752">
    <property type="term" value="P:carboxylic acid metabolic process"/>
    <property type="evidence" value="ECO:0007669"/>
    <property type="project" value="UniProtKB-ARBA"/>
</dbReference>
<comment type="caution">
    <text evidence="16">The sequence shown here is derived from an EMBL/GenBank/DDBJ whole genome shotgun (WGS) entry which is preliminary data.</text>
</comment>
<evidence type="ECO:0000256" key="11">
    <source>
        <dbReference type="ARBA" id="ARBA00047858"/>
    </source>
</evidence>
<name>A0AAV4BMT6_9GAST</name>
<comment type="similarity">
    <text evidence="1">Belongs to the FAH family.</text>
</comment>
<dbReference type="PANTHER" id="PTHR11820">
    <property type="entry name" value="ACYLPYRUVASE"/>
    <property type="match status" value="1"/>
</dbReference>
<dbReference type="Pfam" id="PF01557">
    <property type="entry name" value="FAA_hydrolase"/>
    <property type="match status" value="1"/>
</dbReference>
<evidence type="ECO:0000256" key="12">
    <source>
        <dbReference type="ARBA" id="ARBA00047963"/>
    </source>
</evidence>
<dbReference type="GO" id="GO:0008948">
    <property type="term" value="F:oxaloacetate decarboxylase activity"/>
    <property type="evidence" value="ECO:0007669"/>
    <property type="project" value="UniProtKB-EC"/>
</dbReference>
<evidence type="ECO:0000256" key="3">
    <source>
        <dbReference type="ARBA" id="ARBA00022723"/>
    </source>
</evidence>
<evidence type="ECO:0000256" key="5">
    <source>
        <dbReference type="ARBA" id="ARBA00039040"/>
    </source>
</evidence>
<dbReference type="Proteomes" id="UP000735302">
    <property type="component" value="Unassembled WGS sequence"/>
</dbReference>
<dbReference type="EC" id="3.7.1.5" evidence="5"/>
<proteinExistence type="inferred from homology"/>
<dbReference type="InterPro" id="IPR011234">
    <property type="entry name" value="Fumarylacetoacetase-like_C"/>
</dbReference>
<feature type="domain" description="Fumarylacetoacetase-like C-terminal" evidence="15">
    <location>
        <begin position="95"/>
        <end position="295"/>
    </location>
</feature>
<evidence type="ECO:0000256" key="13">
    <source>
        <dbReference type="ARBA" id="ARBA00047973"/>
    </source>
</evidence>
<dbReference type="GO" id="GO:0047621">
    <property type="term" value="F:acylpyruvate hydrolase activity"/>
    <property type="evidence" value="ECO:0007669"/>
    <property type="project" value="UniProtKB-EC"/>
</dbReference>
<evidence type="ECO:0000259" key="15">
    <source>
        <dbReference type="Pfam" id="PF01557"/>
    </source>
</evidence>
<comment type="catalytic activity">
    <reaction evidence="8">
        <text>oxaloacetate = enol-oxaloacetate</text>
        <dbReference type="Rhea" id="RHEA:16021"/>
        <dbReference type="ChEBI" id="CHEBI:16452"/>
        <dbReference type="ChEBI" id="CHEBI:17479"/>
        <dbReference type="EC" id="5.3.2.2"/>
    </reaction>
    <physiologicalReaction direction="right-to-left" evidence="8">
        <dbReference type="Rhea" id="RHEA:16023"/>
    </physiologicalReaction>
</comment>
<dbReference type="GO" id="GO:0050163">
    <property type="term" value="F:oxaloacetate tautomerase activity"/>
    <property type="evidence" value="ECO:0007669"/>
    <property type="project" value="UniProtKB-EC"/>
</dbReference>